<keyword evidence="1" id="KW-0812">Transmembrane</keyword>
<organism evidence="2">
    <name type="scientific">Trypanosoma congolense (strain IL3000)</name>
    <dbReference type="NCBI Taxonomy" id="1068625"/>
    <lineage>
        <taxon>Eukaryota</taxon>
        <taxon>Discoba</taxon>
        <taxon>Euglenozoa</taxon>
        <taxon>Kinetoplastea</taxon>
        <taxon>Metakinetoplastina</taxon>
        <taxon>Trypanosomatida</taxon>
        <taxon>Trypanosomatidae</taxon>
        <taxon>Trypanosoma</taxon>
        <taxon>Nannomonas</taxon>
    </lineage>
</organism>
<reference evidence="2" key="1">
    <citation type="journal article" date="2012" name="Proc. Natl. Acad. Sci. U.S.A.">
        <title>Antigenic diversity is generated by distinct evolutionary mechanisms in African trypanosome species.</title>
        <authorList>
            <person name="Jackson A.P."/>
            <person name="Berry A."/>
            <person name="Aslett M."/>
            <person name="Allison H.C."/>
            <person name="Burton P."/>
            <person name="Vavrova-Anderson J."/>
            <person name="Brown R."/>
            <person name="Browne H."/>
            <person name="Corton N."/>
            <person name="Hauser H."/>
            <person name="Gamble J."/>
            <person name="Gilderthorp R."/>
            <person name="Marcello L."/>
            <person name="McQuillan J."/>
            <person name="Otto T.D."/>
            <person name="Quail M.A."/>
            <person name="Sanders M.J."/>
            <person name="van Tonder A."/>
            <person name="Ginger M.L."/>
            <person name="Field M.C."/>
            <person name="Barry J.D."/>
            <person name="Hertz-Fowler C."/>
            <person name="Berriman M."/>
        </authorList>
    </citation>
    <scope>NUCLEOTIDE SEQUENCE</scope>
    <source>
        <strain evidence="2">IL3000</strain>
    </source>
</reference>
<dbReference type="AlphaFoldDB" id="G0UTS5"/>
<proteinExistence type="predicted"/>
<dbReference type="EMBL" id="HE575322">
    <property type="protein sequence ID" value="CCC92789.1"/>
    <property type="molecule type" value="Genomic_DNA"/>
</dbReference>
<keyword evidence="1" id="KW-1133">Transmembrane helix</keyword>
<gene>
    <name evidence="2" type="ORF">TCIL3000_9_1860</name>
</gene>
<protein>
    <submittedName>
        <fullName evidence="2">Uncharacterized protein</fullName>
    </submittedName>
</protein>
<evidence type="ECO:0000313" key="2">
    <source>
        <dbReference type="EMBL" id="CCC92789.1"/>
    </source>
</evidence>
<sequence>MHNLVDTHRGLDSTRQHIRLCEGSYTRKERKEMQEKTIEHYHSSPLGVTPGTSSSLSYLQLSHSPFVTMLSASLLLIFVLFCFDLILRFVWFSLMVPALFPHIYVYTFSL</sequence>
<feature type="transmembrane region" description="Helical" evidence="1">
    <location>
        <begin position="90"/>
        <end position="109"/>
    </location>
</feature>
<keyword evidence="1" id="KW-0472">Membrane</keyword>
<evidence type="ECO:0000256" key="1">
    <source>
        <dbReference type="SAM" id="Phobius"/>
    </source>
</evidence>
<feature type="transmembrane region" description="Helical" evidence="1">
    <location>
        <begin position="66"/>
        <end position="83"/>
    </location>
</feature>
<accession>G0UTS5</accession>
<name>G0UTS5_TRYCI</name>